<sequence>AGRHAPARRRARPEPHLPHRPQPGRRLGTGQSCRRPTHHSCGYLVGSGHVVAAVAPRSARPMAARRRHICSKFAHRPAVAPLLSDCRRLPRPPAALRLGSASAAAAPAAACCARRPRRNRAPKRCRNAAGPQARCRAIHRARGRAPVWRPPPVARSRVAAAGPACGRAHRYLFSAARMSEVVAYLRGASKTSPHSSTKRWLSARHWMPQRYSRPALPPSCKRAASATSVGPPARST</sequence>
<feature type="compositionally biased region" description="Basic residues" evidence="1">
    <location>
        <begin position="1"/>
        <end position="11"/>
    </location>
</feature>
<feature type="non-terminal residue" evidence="2">
    <location>
        <position position="1"/>
    </location>
</feature>
<accession>A0A699QXL5</accession>
<dbReference type="EMBL" id="BKCJ011060935">
    <property type="protein sequence ID" value="GFC77417.1"/>
    <property type="molecule type" value="Genomic_DNA"/>
</dbReference>
<proteinExistence type="predicted"/>
<evidence type="ECO:0000313" key="2">
    <source>
        <dbReference type="EMBL" id="GFC77417.1"/>
    </source>
</evidence>
<reference evidence="2" key="1">
    <citation type="journal article" date="2019" name="Sci. Rep.">
        <title>Draft genome of Tanacetum cinerariifolium, the natural source of mosquito coil.</title>
        <authorList>
            <person name="Yamashiro T."/>
            <person name="Shiraishi A."/>
            <person name="Satake H."/>
            <person name="Nakayama K."/>
        </authorList>
    </citation>
    <scope>NUCLEOTIDE SEQUENCE</scope>
</reference>
<feature type="region of interest" description="Disordered" evidence="1">
    <location>
        <begin position="1"/>
        <end position="35"/>
    </location>
</feature>
<name>A0A699QXL5_TANCI</name>
<feature type="region of interest" description="Disordered" evidence="1">
    <location>
        <begin position="211"/>
        <end position="236"/>
    </location>
</feature>
<organism evidence="2">
    <name type="scientific">Tanacetum cinerariifolium</name>
    <name type="common">Dalmatian daisy</name>
    <name type="synonym">Chrysanthemum cinerariifolium</name>
    <dbReference type="NCBI Taxonomy" id="118510"/>
    <lineage>
        <taxon>Eukaryota</taxon>
        <taxon>Viridiplantae</taxon>
        <taxon>Streptophyta</taxon>
        <taxon>Embryophyta</taxon>
        <taxon>Tracheophyta</taxon>
        <taxon>Spermatophyta</taxon>
        <taxon>Magnoliopsida</taxon>
        <taxon>eudicotyledons</taxon>
        <taxon>Gunneridae</taxon>
        <taxon>Pentapetalae</taxon>
        <taxon>asterids</taxon>
        <taxon>campanulids</taxon>
        <taxon>Asterales</taxon>
        <taxon>Asteraceae</taxon>
        <taxon>Asteroideae</taxon>
        <taxon>Anthemideae</taxon>
        <taxon>Anthemidinae</taxon>
        <taxon>Tanacetum</taxon>
    </lineage>
</organism>
<gene>
    <name evidence="2" type="ORF">Tci_849387</name>
</gene>
<protein>
    <submittedName>
        <fullName evidence="2">Uncharacterized protein</fullName>
    </submittedName>
</protein>
<evidence type="ECO:0000256" key="1">
    <source>
        <dbReference type="SAM" id="MobiDB-lite"/>
    </source>
</evidence>
<dbReference type="AlphaFoldDB" id="A0A699QXL5"/>
<comment type="caution">
    <text evidence="2">The sequence shown here is derived from an EMBL/GenBank/DDBJ whole genome shotgun (WGS) entry which is preliminary data.</text>
</comment>